<accession>A0A6H1P6W5</accession>
<name>A0A6H1P6W5_PRIMG</name>
<organism evidence="1 2">
    <name type="scientific">Priestia megaterium</name>
    <name type="common">Bacillus megaterium</name>
    <dbReference type="NCBI Taxonomy" id="1404"/>
    <lineage>
        <taxon>Bacteria</taxon>
        <taxon>Bacillati</taxon>
        <taxon>Bacillota</taxon>
        <taxon>Bacilli</taxon>
        <taxon>Bacillales</taxon>
        <taxon>Bacillaceae</taxon>
        <taxon>Priestia</taxon>
    </lineage>
</organism>
<evidence type="ECO:0000313" key="1">
    <source>
        <dbReference type="EMBL" id="QIZ09283.1"/>
    </source>
</evidence>
<dbReference type="EMBL" id="CP051128">
    <property type="protein sequence ID" value="QIZ09283.1"/>
    <property type="molecule type" value="Genomic_DNA"/>
</dbReference>
<dbReference type="AlphaFoldDB" id="A0A6H1P6W5"/>
<reference evidence="1 2" key="1">
    <citation type="submission" date="2020-04" db="EMBL/GenBank/DDBJ databases">
        <title>Genome-Wide Identification of 5-Methylcytosine Sites in Bacterial Genomes By High-Throughput Sequencing of MspJI Restriction Fragments.</title>
        <authorList>
            <person name="Wu V."/>
        </authorList>
    </citation>
    <scope>NUCLEOTIDE SEQUENCE [LARGE SCALE GENOMIC DNA]</scope>
    <source>
        <strain evidence="1 2">S2</strain>
    </source>
</reference>
<dbReference type="Proteomes" id="UP000501868">
    <property type="component" value="Chromosome"/>
</dbReference>
<protein>
    <submittedName>
        <fullName evidence="1">Uncharacterized protein</fullName>
    </submittedName>
</protein>
<reference evidence="1 2" key="2">
    <citation type="submission" date="2020-04" db="EMBL/GenBank/DDBJ databases">
        <authorList>
            <person name="Fomenkov A."/>
            <person name="Anton B.P."/>
            <person name="Roberts R.J."/>
        </authorList>
    </citation>
    <scope>NUCLEOTIDE SEQUENCE [LARGE SCALE GENOMIC DNA]</scope>
    <source>
        <strain evidence="1 2">S2</strain>
    </source>
</reference>
<gene>
    <name evidence="1" type="ORF">HFZ78_23395</name>
</gene>
<proteinExistence type="predicted"/>
<sequence length="56" mass="6796">MIYPYGNDYIKYLNDEGSYGITYEQWKFKNSKQYSDKCRQCGHGKHRFQPCPKCNY</sequence>
<evidence type="ECO:0000313" key="2">
    <source>
        <dbReference type="Proteomes" id="UP000501868"/>
    </source>
</evidence>